<dbReference type="AlphaFoldDB" id="A0A653DNI2"/>
<sequence length="49" mass="5560">MTGDRYLETLQSLVLDCSLWLSTYSSSSNIMSCIGTQIMKTEQIKKIKI</sequence>
<proteinExistence type="predicted"/>
<keyword evidence="2" id="KW-1185">Reference proteome</keyword>
<name>A0A653DNI2_CALMS</name>
<accession>A0A653DNI2</accession>
<dbReference type="EMBL" id="CAACVG010013251">
    <property type="protein sequence ID" value="VEN61564.1"/>
    <property type="molecule type" value="Genomic_DNA"/>
</dbReference>
<evidence type="ECO:0000313" key="2">
    <source>
        <dbReference type="Proteomes" id="UP000410492"/>
    </source>
</evidence>
<organism evidence="1 2">
    <name type="scientific">Callosobruchus maculatus</name>
    <name type="common">Southern cowpea weevil</name>
    <name type="synonym">Pulse bruchid</name>
    <dbReference type="NCBI Taxonomy" id="64391"/>
    <lineage>
        <taxon>Eukaryota</taxon>
        <taxon>Metazoa</taxon>
        <taxon>Ecdysozoa</taxon>
        <taxon>Arthropoda</taxon>
        <taxon>Hexapoda</taxon>
        <taxon>Insecta</taxon>
        <taxon>Pterygota</taxon>
        <taxon>Neoptera</taxon>
        <taxon>Endopterygota</taxon>
        <taxon>Coleoptera</taxon>
        <taxon>Polyphaga</taxon>
        <taxon>Cucujiformia</taxon>
        <taxon>Chrysomeloidea</taxon>
        <taxon>Chrysomelidae</taxon>
        <taxon>Bruchinae</taxon>
        <taxon>Bruchini</taxon>
        <taxon>Callosobruchus</taxon>
    </lineage>
</organism>
<gene>
    <name evidence="1" type="ORF">CALMAC_LOCUS18940</name>
</gene>
<dbReference type="Proteomes" id="UP000410492">
    <property type="component" value="Unassembled WGS sequence"/>
</dbReference>
<evidence type="ECO:0000313" key="1">
    <source>
        <dbReference type="EMBL" id="VEN61564.1"/>
    </source>
</evidence>
<reference evidence="1 2" key="1">
    <citation type="submission" date="2019-01" db="EMBL/GenBank/DDBJ databases">
        <authorList>
            <person name="Sayadi A."/>
        </authorList>
    </citation>
    <scope>NUCLEOTIDE SEQUENCE [LARGE SCALE GENOMIC DNA]</scope>
</reference>
<protein>
    <submittedName>
        <fullName evidence="1">Uncharacterized protein</fullName>
    </submittedName>
</protein>